<name>A0A3Q0QUC0_AMPCI</name>
<evidence type="ECO:0000256" key="2">
    <source>
        <dbReference type="ARBA" id="ARBA00022859"/>
    </source>
</evidence>
<dbReference type="Proteomes" id="UP000261340">
    <property type="component" value="Unplaced"/>
</dbReference>
<feature type="domain" description="Ig-like" evidence="4">
    <location>
        <begin position="41"/>
        <end position="130"/>
    </location>
</feature>
<organism evidence="5 6">
    <name type="scientific">Amphilophus citrinellus</name>
    <name type="common">Midas cichlid</name>
    <name type="synonym">Cichlasoma citrinellum</name>
    <dbReference type="NCBI Taxonomy" id="61819"/>
    <lineage>
        <taxon>Eukaryota</taxon>
        <taxon>Metazoa</taxon>
        <taxon>Chordata</taxon>
        <taxon>Craniata</taxon>
        <taxon>Vertebrata</taxon>
        <taxon>Euteleostomi</taxon>
        <taxon>Actinopterygii</taxon>
        <taxon>Neopterygii</taxon>
        <taxon>Teleostei</taxon>
        <taxon>Neoteleostei</taxon>
        <taxon>Acanthomorphata</taxon>
        <taxon>Ovalentaria</taxon>
        <taxon>Cichlomorphae</taxon>
        <taxon>Cichliformes</taxon>
        <taxon>Cichlidae</taxon>
        <taxon>New World cichlids</taxon>
        <taxon>Cichlasomatinae</taxon>
        <taxon>Heroini</taxon>
        <taxon>Amphilophus</taxon>
    </lineage>
</organism>
<accession>A0A3Q0QUC0</accession>
<dbReference type="GeneTree" id="ENSGT01030000234952"/>
<dbReference type="GO" id="GO:0005886">
    <property type="term" value="C:plasma membrane"/>
    <property type="evidence" value="ECO:0007669"/>
    <property type="project" value="TreeGrafter"/>
</dbReference>
<feature type="chain" id="PRO_5018606077" description="Ig-like domain-containing protein" evidence="3">
    <location>
        <begin position="29"/>
        <end position="130"/>
    </location>
</feature>
<keyword evidence="2" id="KW-0391">Immunity</keyword>
<dbReference type="InterPro" id="IPR007110">
    <property type="entry name" value="Ig-like_dom"/>
</dbReference>
<protein>
    <recommendedName>
        <fullName evidence="4">Ig-like domain-containing protein</fullName>
    </recommendedName>
</protein>
<dbReference type="InterPro" id="IPR013783">
    <property type="entry name" value="Ig-like_fold"/>
</dbReference>
<dbReference type="SUPFAM" id="SSF48726">
    <property type="entry name" value="Immunoglobulin"/>
    <property type="match status" value="1"/>
</dbReference>
<dbReference type="Pfam" id="PF07686">
    <property type="entry name" value="V-set"/>
    <property type="match status" value="1"/>
</dbReference>
<dbReference type="InterPro" id="IPR013106">
    <property type="entry name" value="Ig_V-set"/>
</dbReference>
<keyword evidence="1 3" id="KW-0732">Signal</keyword>
<evidence type="ECO:0000313" key="5">
    <source>
        <dbReference type="Ensembl" id="ENSACIP00000001055.1"/>
    </source>
</evidence>
<feature type="signal peptide" evidence="3">
    <location>
        <begin position="1"/>
        <end position="28"/>
    </location>
</feature>
<reference evidence="5" key="2">
    <citation type="submission" date="2025-09" db="UniProtKB">
        <authorList>
            <consortium name="Ensembl"/>
        </authorList>
    </citation>
    <scope>IDENTIFICATION</scope>
</reference>
<dbReference type="AlphaFoldDB" id="A0A3Q0QUC0"/>
<dbReference type="PROSITE" id="PS50835">
    <property type="entry name" value="IG_LIKE"/>
    <property type="match status" value="1"/>
</dbReference>
<keyword evidence="6" id="KW-1185">Reference proteome</keyword>
<sequence length="130" mass="14707">SRLVFLCFLYLKLLIINQTVIHTGLIDANDVTQTPILWKDQGNNATMSCSHTKGADYYQMYWYRQLPGQNMELIVFTTTAKKGDHDFGKFSKDKFSATKTEAQNGDFTVKNLDSSAVYFCAASYHSATCH</sequence>
<evidence type="ECO:0000256" key="3">
    <source>
        <dbReference type="SAM" id="SignalP"/>
    </source>
</evidence>
<dbReference type="Ensembl" id="ENSACIT00000001103.1">
    <property type="protein sequence ID" value="ENSACIP00000001055.1"/>
    <property type="gene ID" value="ENSACIG00000000906.1"/>
</dbReference>
<dbReference type="Gene3D" id="2.60.40.10">
    <property type="entry name" value="Immunoglobulins"/>
    <property type="match status" value="1"/>
</dbReference>
<reference evidence="5" key="1">
    <citation type="submission" date="2025-08" db="UniProtKB">
        <authorList>
            <consortium name="Ensembl"/>
        </authorList>
    </citation>
    <scope>IDENTIFICATION</scope>
</reference>
<dbReference type="InterPro" id="IPR036179">
    <property type="entry name" value="Ig-like_dom_sf"/>
</dbReference>
<proteinExistence type="predicted"/>
<dbReference type="InterPro" id="IPR050413">
    <property type="entry name" value="TCR_beta_variable"/>
</dbReference>
<evidence type="ECO:0000256" key="1">
    <source>
        <dbReference type="ARBA" id="ARBA00022729"/>
    </source>
</evidence>
<dbReference type="PANTHER" id="PTHR23268:SF102">
    <property type="entry name" value="IMMUNOGLOBULIN V-SET DOMAIN-CONTAINING PROTEIN"/>
    <property type="match status" value="1"/>
</dbReference>
<dbReference type="GO" id="GO:0002376">
    <property type="term" value="P:immune system process"/>
    <property type="evidence" value="ECO:0007669"/>
    <property type="project" value="UniProtKB-KW"/>
</dbReference>
<dbReference type="OMA" id="CSHKKGP"/>
<evidence type="ECO:0000259" key="4">
    <source>
        <dbReference type="PROSITE" id="PS50835"/>
    </source>
</evidence>
<dbReference type="PANTHER" id="PTHR23268">
    <property type="entry name" value="T-CELL RECEPTOR BETA CHAIN"/>
    <property type="match status" value="1"/>
</dbReference>
<dbReference type="GO" id="GO:0007166">
    <property type="term" value="P:cell surface receptor signaling pathway"/>
    <property type="evidence" value="ECO:0007669"/>
    <property type="project" value="TreeGrafter"/>
</dbReference>
<evidence type="ECO:0000313" key="6">
    <source>
        <dbReference type="Proteomes" id="UP000261340"/>
    </source>
</evidence>
<dbReference type="SMART" id="SM00406">
    <property type="entry name" value="IGv"/>
    <property type="match status" value="1"/>
</dbReference>